<keyword evidence="6" id="KW-0378">Hydrolase</keyword>
<evidence type="ECO:0000313" key="9">
    <source>
        <dbReference type="EMBL" id="VEL11871.1"/>
    </source>
</evidence>
<evidence type="ECO:0000256" key="5">
    <source>
        <dbReference type="ARBA" id="ARBA00022723"/>
    </source>
</evidence>
<evidence type="ECO:0000256" key="7">
    <source>
        <dbReference type="ARBA" id="ARBA00022842"/>
    </source>
</evidence>
<dbReference type="GO" id="GO:0005975">
    <property type="term" value="P:carbohydrate metabolic process"/>
    <property type="evidence" value="ECO:0007669"/>
    <property type="project" value="InterPro"/>
</dbReference>
<keyword evidence="10" id="KW-1185">Reference proteome</keyword>
<dbReference type="GO" id="GO:0019213">
    <property type="term" value="F:deacetylase activity"/>
    <property type="evidence" value="ECO:0007669"/>
    <property type="project" value="TreeGrafter"/>
</dbReference>
<comment type="similarity">
    <text evidence="3">Belongs to the YdjC deacetylase family.</text>
</comment>
<protein>
    <recommendedName>
        <fullName evidence="4">Carbohydrate deacetylase</fullName>
    </recommendedName>
</protein>
<comment type="function">
    <text evidence="2">Probably catalyzes the deacetylation of acetylated carbohydrates an important step in the degradation of oligosaccharides.</text>
</comment>
<evidence type="ECO:0000256" key="6">
    <source>
        <dbReference type="ARBA" id="ARBA00022801"/>
    </source>
</evidence>
<keyword evidence="7" id="KW-0460">Magnesium</keyword>
<evidence type="ECO:0000256" key="3">
    <source>
        <dbReference type="ARBA" id="ARBA00008843"/>
    </source>
</evidence>
<keyword evidence="8" id="KW-0119">Carbohydrate metabolism</keyword>
<reference evidence="9" key="1">
    <citation type="submission" date="2018-11" db="EMBL/GenBank/DDBJ databases">
        <authorList>
            <consortium name="Pathogen Informatics"/>
        </authorList>
    </citation>
    <scope>NUCLEOTIDE SEQUENCE</scope>
</reference>
<evidence type="ECO:0000313" key="10">
    <source>
        <dbReference type="Proteomes" id="UP000784294"/>
    </source>
</evidence>
<dbReference type="OrthoDB" id="8908051at2759"/>
<dbReference type="PANTHER" id="PTHR31609">
    <property type="entry name" value="YDJC DEACETYLASE FAMILY MEMBER"/>
    <property type="match status" value="1"/>
</dbReference>
<accession>A0A3S5BPA5</accession>
<evidence type="ECO:0000256" key="2">
    <source>
        <dbReference type="ARBA" id="ARBA00003451"/>
    </source>
</evidence>
<dbReference type="Gene3D" id="3.20.20.370">
    <property type="entry name" value="Glycoside hydrolase/deacetylase"/>
    <property type="match status" value="1"/>
</dbReference>
<comment type="caution">
    <text evidence="9">The sequence shown here is derived from an EMBL/GenBank/DDBJ whole genome shotgun (WGS) entry which is preliminary data.</text>
</comment>
<dbReference type="Proteomes" id="UP000784294">
    <property type="component" value="Unassembled WGS sequence"/>
</dbReference>
<evidence type="ECO:0000256" key="4">
    <source>
        <dbReference type="ARBA" id="ARBA00018477"/>
    </source>
</evidence>
<name>A0A3S5BPA5_9PLAT</name>
<gene>
    <name evidence="9" type="ORF">PXEA_LOCUS5311</name>
</gene>
<dbReference type="PANTHER" id="PTHR31609:SF1">
    <property type="entry name" value="CARBOHYDRATE DEACETYLASE"/>
    <property type="match status" value="1"/>
</dbReference>
<evidence type="ECO:0000256" key="8">
    <source>
        <dbReference type="ARBA" id="ARBA00023277"/>
    </source>
</evidence>
<proteinExistence type="inferred from homology"/>
<evidence type="ECO:0000256" key="1">
    <source>
        <dbReference type="ARBA" id="ARBA00001946"/>
    </source>
</evidence>
<dbReference type="SUPFAM" id="SSF88713">
    <property type="entry name" value="Glycoside hydrolase/deacetylase"/>
    <property type="match status" value="1"/>
</dbReference>
<dbReference type="GO" id="GO:0046872">
    <property type="term" value="F:metal ion binding"/>
    <property type="evidence" value="ECO:0007669"/>
    <property type="project" value="UniProtKB-KW"/>
</dbReference>
<organism evidence="9 10">
    <name type="scientific">Protopolystoma xenopodis</name>
    <dbReference type="NCBI Taxonomy" id="117903"/>
    <lineage>
        <taxon>Eukaryota</taxon>
        <taxon>Metazoa</taxon>
        <taxon>Spiralia</taxon>
        <taxon>Lophotrochozoa</taxon>
        <taxon>Platyhelminthes</taxon>
        <taxon>Monogenea</taxon>
        <taxon>Polyopisthocotylea</taxon>
        <taxon>Polystomatidea</taxon>
        <taxon>Polystomatidae</taxon>
        <taxon>Protopolystoma</taxon>
    </lineage>
</organism>
<dbReference type="InterPro" id="IPR011330">
    <property type="entry name" value="Glyco_hydro/deAcase_b/a-brl"/>
</dbReference>
<dbReference type="AlphaFoldDB" id="A0A3S5BPA5"/>
<comment type="cofactor">
    <cofactor evidence="1">
        <name>Mg(2+)</name>
        <dbReference type="ChEBI" id="CHEBI:18420"/>
    </cofactor>
</comment>
<dbReference type="GO" id="GO:0016787">
    <property type="term" value="F:hydrolase activity"/>
    <property type="evidence" value="ECO:0007669"/>
    <property type="project" value="UniProtKB-KW"/>
</dbReference>
<dbReference type="InterPro" id="IPR006879">
    <property type="entry name" value="YdjC-like"/>
</dbReference>
<sequence length="99" mass="10896">MALMGRNLTLDHLEICFSYLTASLASSYDHVNSRSLVVELMTHPGWPLSPGDAGCCHLTGADAFSQSLDRLHELHLLTSYDFAHFLSSRGISIVNFSDL</sequence>
<dbReference type="EMBL" id="CAAALY010013112">
    <property type="protein sequence ID" value="VEL11871.1"/>
    <property type="molecule type" value="Genomic_DNA"/>
</dbReference>
<keyword evidence="5" id="KW-0479">Metal-binding</keyword>